<dbReference type="SMART" id="SM00382">
    <property type="entry name" value="AAA"/>
    <property type="match status" value="1"/>
</dbReference>
<dbReference type="Proteomes" id="UP001056619">
    <property type="component" value="Chromosome"/>
</dbReference>
<dbReference type="InterPro" id="IPR003593">
    <property type="entry name" value="AAA+_ATPase"/>
</dbReference>
<keyword evidence="4" id="KW-1185">Reference proteome</keyword>
<dbReference type="Pfam" id="PF00437">
    <property type="entry name" value="T2SSE"/>
    <property type="match status" value="1"/>
</dbReference>
<proteinExistence type="inferred from homology"/>
<dbReference type="RefSeq" id="WP_301642040.1">
    <property type="nucleotide sequence ID" value="NZ_CP098494.1"/>
</dbReference>
<dbReference type="Gene3D" id="3.30.450.90">
    <property type="match status" value="1"/>
</dbReference>
<feature type="domain" description="AAA+ ATPase" evidence="2">
    <location>
        <begin position="164"/>
        <end position="313"/>
    </location>
</feature>
<dbReference type="NCBIfam" id="TIGR02788">
    <property type="entry name" value="VirB11"/>
    <property type="match status" value="1"/>
</dbReference>
<dbReference type="PANTHER" id="PTHR30486">
    <property type="entry name" value="TWITCHING MOTILITY PROTEIN PILT"/>
    <property type="match status" value="1"/>
</dbReference>
<name>A0ABY4U6R5_9SPHN</name>
<evidence type="ECO:0000256" key="1">
    <source>
        <dbReference type="ARBA" id="ARBA00006611"/>
    </source>
</evidence>
<dbReference type="InterPro" id="IPR014155">
    <property type="entry name" value="VirB11"/>
</dbReference>
<evidence type="ECO:0000313" key="3">
    <source>
        <dbReference type="EMBL" id="USA61367.1"/>
    </source>
</evidence>
<evidence type="ECO:0000259" key="2">
    <source>
        <dbReference type="SMART" id="SM00382"/>
    </source>
</evidence>
<dbReference type="InterPro" id="IPR001482">
    <property type="entry name" value="T2SS/T4SS_dom"/>
</dbReference>
<dbReference type="SUPFAM" id="SSF52540">
    <property type="entry name" value="P-loop containing nucleoside triphosphate hydrolases"/>
    <property type="match status" value="1"/>
</dbReference>
<dbReference type="PANTHER" id="PTHR30486:SF6">
    <property type="entry name" value="TYPE IV PILUS RETRACTATION ATPASE PILT"/>
    <property type="match status" value="1"/>
</dbReference>
<protein>
    <submittedName>
        <fullName evidence="3">P-type DNA transfer ATPase VirB11</fullName>
    </submittedName>
</protein>
<gene>
    <name evidence="3" type="primary">virB11</name>
    <name evidence="3" type="ORF">NCF85_15125</name>
</gene>
<dbReference type="Gene3D" id="3.40.50.300">
    <property type="entry name" value="P-loop containing nucleotide triphosphate hydrolases"/>
    <property type="match status" value="1"/>
</dbReference>
<dbReference type="CDD" id="cd01130">
    <property type="entry name" value="VirB11-like_ATPase"/>
    <property type="match status" value="1"/>
</dbReference>
<accession>A0ABY4U6R5</accession>
<dbReference type="InterPro" id="IPR050921">
    <property type="entry name" value="T4SS_GSP_E_ATPase"/>
</dbReference>
<evidence type="ECO:0000313" key="4">
    <source>
        <dbReference type="Proteomes" id="UP001056619"/>
    </source>
</evidence>
<sequence>MEVDTALSATGYYLDSFLAPLRPWLSREDVTDIYINRPGEIWIESLGGGIERHDDPALSEQLLARLARQVAAHGAQGISRAAPLLAASLPGGARVQVVAPPATRGGHVLAIRRHVKTNFSLTDWRDSDAFTGLAKGTAPIDRERIWHMVGEVEAPILLAEAVRARKNIIVAGGTSSGKTTFLNALLAEIPREERLLTIEDTEELRIEHPNAVGLIAARGRLAEADVSAEDLLIAALRMRPDRIILGELRGAEAFTFLRAVNTGHPGSMTTIHADTPQRAIEQLALLVLQTGSRLSRDDVRHYVRESIDVFVQLERRAGLRRVSQVMVAE</sequence>
<dbReference type="EMBL" id="CP098494">
    <property type="protein sequence ID" value="USA61367.1"/>
    <property type="molecule type" value="Genomic_DNA"/>
</dbReference>
<reference evidence="3 4" key="1">
    <citation type="submission" date="2022-06" db="EMBL/GenBank/DDBJ databases">
        <authorList>
            <person name="Liu G."/>
        </authorList>
    </citation>
    <scope>NUCLEOTIDE SEQUENCE [LARGE SCALE GENOMIC DNA]</scope>
    <source>
        <strain evidence="3 4">E4</strain>
    </source>
</reference>
<organism evidence="3 4">
    <name type="scientific">Qipengyuania citrea</name>
    <dbReference type="NCBI Taxonomy" id="225971"/>
    <lineage>
        <taxon>Bacteria</taxon>
        <taxon>Pseudomonadati</taxon>
        <taxon>Pseudomonadota</taxon>
        <taxon>Alphaproteobacteria</taxon>
        <taxon>Sphingomonadales</taxon>
        <taxon>Erythrobacteraceae</taxon>
        <taxon>Qipengyuania</taxon>
    </lineage>
</organism>
<comment type="similarity">
    <text evidence="1">Belongs to the GSP E family.</text>
</comment>
<dbReference type="InterPro" id="IPR027417">
    <property type="entry name" value="P-loop_NTPase"/>
</dbReference>